<sequence>MAKSVSDDQTIKGVQQDLGQQWHFDETIRRVLEALPAESEGPSARWANALANDRMRRVAEGSAYLVSMFDEQFGGVDVRRFGYTTAQQAEELKQRYGRMH</sequence>
<evidence type="ECO:0000313" key="1">
    <source>
        <dbReference type="EMBL" id="KFL36894.1"/>
    </source>
</evidence>
<organism evidence="1 2">
    <name type="scientific">Arenimonas donghaensis DSM 18148 = HO3-R19</name>
    <dbReference type="NCBI Taxonomy" id="1121014"/>
    <lineage>
        <taxon>Bacteria</taxon>
        <taxon>Pseudomonadati</taxon>
        <taxon>Pseudomonadota</taxon>
        <taxon>Gammaproteobacteria</taxon>
        <taxon>Lysobacterales</taxon>
        <taxon>Lysobacteraceae</taxon>
        <taxon>Arenimonas</taxon>
    </lineage>
</organism>
<comment type="caution">
    <text evidence="1">The sequence shown here is derived from an EMBL/GenBank/DDBJ whole genome shotgun (WGS) entry which is preliminary data.</text>
</comment>
<evidence type="ECO:0000313" key="2">
    <source>
        <dbReference type="Proteomes" id="UP000029085"/>
    </source>
</evidence>
<protein>
    <submittedName>
        <fullName evidence="1">Uncharacterized protein</fullName>
    </submittedName>
</protein>
<name>A0A087MJ41_9GAMM</name>
<dbReference type="AlphaFoldDB" id="A0A087MJ41"/>
<keyword evidence="2" id="KW-1185">Reference proteome</keyword>
<dbReference type="Proteomes" id="UP000029085">
    <property type="component" value="Unassembled WGS sequence"/>
</dbReference>
<gene>
    <name evidence="1" type="ORF">N788_12260</name>
</gene>
<reference evidence="1 2" key="2">
    <citation type="journal article" date="2015" name="Stand. Genomic Sci.">
        <title>High quality draft genomic sequence of Arenimonas donghaensis DSM 18148(T).</title>
        <authorList>
            <person name="Chen F."/>
            <person name="Wang H."/>
            <person name="Cao Y."/>
            <person name="Li X."/>
            <person name="Wang G."/>
        </authorList>
    </citation>
    <scope>NUCLEOTIDE SEQUENCE [LARGE SCALE GENOMIC DNA]</scope>
    <source>
        <strain evidence="1 2">HO3-R19</strain>
    </source>
</reference>
<reference evidence="2" key="1">
    <citation type="submission" date="2013-08" db="EMBL/GenBank/DDBJ databases">
        <title>Genome sequencing of Arenimonas donghaensis.</title>
        <authorList>
            <person name="Chen F."/>
            <person name="Wang G."/>
        </authorList>
    </citation>
    <scope>NUCLEOTIDE SEQUENCE [LARGE SCALE GENOMIC DNA]</scope>
    <source>
        <strain evidence="2">HO3-R19</strain>
    </source>
</reference>
<accession>A0A087MJ41</accession>
<dbReference type="EMBL" id="AVCJ01000011">
    <property type="protein sequence ID" value="KFL36894.1"/>
    <property type="molecule type" value="Genomic_DNA"/>
</dbReference>
<proteinExistence type="predicted"/>
<dbReference type="PATRIC" id="fig|1121014.3.peg.1206"/>